<dbReference type="InterPro" id="IPR029055">
    <property type="entry name" value="Ntn_hydrolases_N"/>
</dbReference>
<keyword evidence="2" id="KW-1185">Reference proteome</keyword>
<sequence>MTIIAAYTDGRKAYIAADWACSYEETDVVFYDRTPKVREFPIFGSETPALLGIAGEASISARLSGMVLPALPDDGEPTIEWAESVGQLVTETIMATTNPPMMTYEGESSGINGEFLMVVGSRIFVLLDHGAMEPNRQYAAIGSGDDFALGFLYATTGVIRPTVSPARVLIDCIQATAASVSSCGLDGREPFLQLAPPLIGANPFLQKGERDAVHCR</sequence>
<reference evidence="2" key="1">
    <citation type="submission" date="2016-07" db="EMBL/GenBank/DDBJ databases">
        <authorList>
            <person name="Florea S."/>
            <person name="Webb J.S."/>
            <person name="Jaromczyk J."/>
            <person name="Schardl C.L."/>
        </authorList>
    </citation>
    <scope>NUCLEOTIDE SEQUENCE [LARGE SCALE GENOMIC DNA]</scope>
</reference>
<proteinExistence type="predicted"/>
<evidence type="ECO:0000313" key="1">
    <source>
        <dbReference type="EMBL" id="AOE43760.1"/>
    </source>
</evidence>
<accession>A0A1B3AYD9</accession>
<dbReference type="Gene3D" id="3.60.20.10">
    <property type="entry name" value="Glutamine Phosphoribosylpyrophosphate, subunit 1, domain 1"/>
    <property type="match status" value="1"/>
</dbReference>
<dbReference type="GeneID" id="29080335"/>
<dbReference type="EMBL" id="KX557272">
    <property type="protein sequence ID" value="AOE43760.1"/>
    <property type="molecule type" value="Genomic_DNA"/>
</dbReference>
<protein>
    <submittedName>
        <fullName evidence="1">Uncharacterized protein</fullName>
    </submittedName>
</protein>
<organism evidence="1 2">
    <name type="scientific">Gordonia phage Bantam</name>
    <dbReference type="NCBI Taxonomy" id="1887641"/>
    <lineage>
        <taxon>Viruses</taxon>
        <taxon>Duplodnaviria</taxon>
        <taxon>Heunggongvirae</taxon>
        <taxon>Uroviricota</taxon>
        <taxon>Caudoviricetes</taxon>
        <taxon>Bantamvirus</taxon>
        <taxon>Bantamvirus bantam</taxon>
    </lineage>
</organism>
<dbReference type="Proteomes" id="UP000202170">
    <property type="component" value="Segment"/>
</dbReference>
<gene>
    <name evidence="1" type="primary">71</name>
    <name evidence="1" type="ORF">SEA_BANTAM_71</name>
</gene>
<name>A0A1B3AYD9_9CAUD</name>
<dbReference type="KEGG" id="vg:29080335"/>
<dbReference type="RefSeq" id="YP_009287539.1">
    <property type="nucleotide sequence ID" value="NC_031074.1"/>
</dbReference>
<evidence type="ECO:0000313" key="2">
    <source>
        <dbReference type="Proteomes" id="UP000202170"/>
    </source>
</evidence>